<feature type="domain" description="PIN" evidence="1">
    <location>
        <begin position="6"/>
        <end position="121"/>
    </location>
</feature>
<comment type="caution">
    <text evidence="2">The sequence shown here is derived from an EMBL/GenBank/DDBJ whole genome shotgun (WGS) entry which is preliminary data.</text>
</comment>
<name>A0A5R8KC78_9BACT</name>
<dbReference type="SUPFAM" id="SSF88723">
    <property type="entry name" value="PIN domain-like"/>
    <property type="match status" value="1"/>
</dbReference>
<dbReference type="Proteomes" id="UP000306196">
    <property type="component" value="Unassembled WGS sequence"/>
</dbReference>
<keyword evidence="3" id="KW-1185">Reference proteome</keyword>
<dbReference type="AlphaFoldDB" id="A0A5R8KC78"/>
<dbReference type="InterPro" id="IPR052919">
    <property type="entry name" value="TA_system_RNase"/>
</dbReference>
<evidence type="ECO:0000313" key="2">
    <source>
        <dbReference type="EMBL" id="TLD69837.1"/>
    </source>
</evidence>
<dbReference type="PANTHER" id="PTHR36173:SF1">
    <property type="entry name" value="RIBONUCLEASE VAPC22"/>
    <property type="match status" value="1"/>
</dbReference>
<dbReference type="RefSeq" id="WP_138087295.1">
    <property type="nucleotide sequence ID" value="NZ_VAUV01000011.1"/>
</dbReference>
<evidence type="ECO:0000259" key="1">
    <source>
        <dbReference type="Pfam" id="PF01850"/>
    </source>
</evidence>
<dbReference type="PANTHER" id="PTHR36173">
    <property type="entry name" value="RIBONUCLEASE VAPC16-RELATED"/>
    <property type="match status" value="1"/>
</dbReference>
<protein>
    <submittedName>
        <fullName evidence="2">Type II toxin-antitoxin system VapC family toxin</fullName>
    </submittedName>
</protein>
<dbReference type="EMBL" id="VAUV01000011">
    <property type="protein sequence ID" value="TLD69837.1"/>
    <property type="molecule type" value="Genomic_DNA"/>
</dbReference>
<gene>
    <name evidence="2" type="ORF">FEM03_16075</name>
</gene>
<dbReference type="InterPro" id="IPR002716">
    <property type="entry name" value="PIN_dom"/>
</dbReference>
<evidence type="ECO:0000313" key="3">
    <source>
        <dbReference type="Proteomes" id="UP000306196"/>
    </source>
</evidence>
<proteinExistence type="predicted"/>
<dbReference type="CDD" id="cd09872">
    <property type="entry name" value="PIN_Sll0205-like"/>
    <property type="match status" value="1"/>
</dbReference>
<accession>A0A5R8KC78</accession>
<dbReference type="Pfam" id="PF01850">
    <property type="entry name" value="PIN"/>
    <property type="match status" value="1"/>
</dbReference>
<dbReference type="InterPro" id="IPR041705">
    <property type="entry name" value="PIN_Sll0205"/>
</dbReference>
<dbReference type="InterPro" id="IPR029060">
    <property type="entry name" value="PIN-like_dom_sf"/>
</dbReference>
<dbReference type="OrthoDB" id="9798990at2"/>
<sequence>MQAINYLLDTNAWFRLFDRPEQIAPSTISLLRTENVLALSSISLIEVAQKNASKRGPLFTLPIDRWFLAALPSQRIKIFDITPEIAAKTYDLGPDFHGDPADRIIAATAIIHNLVLVTSDELLLSNPLIQTLATNSSG</sequence>
<organism evidence="2 3">
    <name type="scientific">Phragmitibacter flavus</name>
    <dbReference type="NCBI Taxonomy" id="2576071"/>
    <lineage>
        <taxon>Bacteria</taxon>
        <taxon>Pseudomonadati</taxon>
        <taxon>Verrucomicrobiota</taxon>
        <taxon>Verrucomicrobiia</taxon>
        <taxon>Verrucomicrobiales</taxon>
        <taxon>Verrucomicrobiaceae</taxon>
        <taxon>Phragmitibacter</taxon>
    </lineage>
</organism>
<dbReference type="Gene3D" id="3.40.50.1010">
    <property type="entry name" value="5'-nuclease"/>
    <property type="match status" value="1"/>
</dbReference>
<reference evidence="2 3" key="1">
    <citation type="submission" date="2019-05" db="EMBL/GenBank/DDBJ databases">
        <title>Verrucobacter flavum gen. nov., sp. nov. a new member of the family Verrucomicrobiaceae.</title>
        <authorList>
            <person name="Szuroczki S."/>
            <person name="Abbaszade G."/>
            <person name="Szabo A."/>
            <person name="Felfoldi T."/>
            <person name="Schumann P."/>
            <person name="Boka K."/>
            <person name="Keki Z."/>
            <person name="Toumi M."/>
            <person name="Toth E."/>
        </authorList>
    </citation>
    <scope>NUCLEOTIDE SEQUENCE [LARGE SCALE GENOMIC DNA]</scope>
    <source>
        <strain evidence="2 3">MG-N-17</strain>
    </source>
</reference>